<dbReference type="AlphaFoldDB" id="A0A160T261"/>
<dbReference type="RefSeq" id="WP_095043182.1">
    <property type="nucleotide sequence ID" value="NZ_LN890655.1"/>
</dbReference>
<dbReference type="InterPro" id="IPR000424">
    <property type="entry name" value="Primosome_PriB/ssb"/>
</dbReference>
<protein>
    <recommendedName>
        <fullName evidence="2 3">Single-stranded DNA-binding protein</fullName>
        <shortName evidence="2">SSB</shortName>
    </recommendedName>
</protein>
<dbReference type="PIRSF" id="PIRSF002070">
    <property type="entry name" value="SSB"/>
    <property type="match status" value="1"/>
</dbReference>
<keyword evidence="1 2" id="KW-0238">DNA-binding</keyword>
<dbReference type="InterPro" id="IPR012340">
    <property type="entry name" value="NA-bd_OB-fold"/>
</dbReference>
<dbReference type="Gene3D" id="2.40.50.140">
    <property type="entry name" value="Nucleic acid-binding proteins"/>
    <property type="match status" value="1"/>
</dbReference>
<evidence type="ECO:0000256" key="3">
    <source>
        <dbReference type="PIRNR" id="PIRNR002070"/>
    </source>
</evidence>
<dbReference type="NCBIfam" id="TIGR00621">
    <property type="entry name" value="ssb"/>
    <property type="match status" value="1"/>
</dbReference>
<dbReference type="GO" id="GO:0006260">
    <property type="term" value="P:DNA replication"/>
    <property type="evidence" value="ECO:0007669"/>
    <property type="project" value="UniProtKB-UniRule"/>
</dbReference>
<dbReference type="SUPFAM" id="SSF50249">
    <property type="entry name" value="Nucleic acid-binding proteins"/>
    <property type="match status" value="1"/>
</dbReference>
<sequence>MYQKIVIVGRLGRDPDMRYMPDGTAVTSMNVATDRRWTDKATGQPTQETTWFRVSVWGRQAETANQYLSKGKMVLIEGHLRPDPQTGSPKMYTRQDGTMGTSFEVTAELVRFLSGREDGGGASGYDDRASSGGGGKPAAQEEDDIPF</sequence>
<keyword evidence="2" id="KW-0227">DNA damage</keyword>
<comment type="subunit">
    <text evidence="2">Homotetramer.</text>
</comment>
<reference evidence="5" key="1">
    <citation type="submission" date="2016-01" db="EMBL/GenBank/DDBJ databases">
        <authorList>
            <person name="Mcilroy J.S."/>
            <person name="Karst M S."/>
            <person name="Albertsen M."/>
        </authorList>
    </citation>
    <scope>NUCLEOTIDE SEQUENCE</scope>
    <source>
        <strain evidence="5">Cfx-K</strain>
    </source>
</reference>
<feature type="region of interest" description="Disordered" evidence="4">
    <location>
        <begin position="114"/>
        <end position="147"/>
    </location>
</feature>
<gene>
    <name evidence="5" type="primary">ssb</name>
    <name evidence="5" type="ORF">CFX0092_A1856</name>
</gene>
<dbReference type="Pfam" id="PF00436">
    <property type="entry name" value="SSB"/>
    <property type="match status" value="1"/>
</dbReference>
<dbReference type="HAMAP" id="MF_00984">
    <property type="entry name" value="SSB"/>
    <property type="match status" value="1"/>
</dbReference>
<comment type="function">
    <text evidence="2">Plays an important role in DNA replication, recombination and repair. Binds to ssDNA and to an array of partner proteins to recruit them to their sites of action during DNA metabolism.</text>
</comment>
<dbReference type="KEGG" id="pbf:CFX0092_A1856"/>
<evidence type="ECO:0000313" key="5">
    <source>
        <dbReference type="EMBL" id="CUS03734.2"/>
    </source>
</evidence>
<comment type="caution">
    <text evidence="2">Lacks conserved residue(s) required for the propagation of feature annotation.</text>
</comment>
<dbReference type="InterPro" id="IPR011344">
    <property type="entry name" value="ssDNA-bd"/>
</dbReference>
<evidence type="ECO:0000256" key="2">
    <source>
        <dbReference type="HAMAP-Rule" id="MF_00984"/>
    </source>
</evidence>
<name>A0A160T261_9CHLR</name>
<dbReference type="GO" id="GO:0009295">
    <property type="term" value="C:nucleoid"/>
    <property type="evidence" value="ECO:0007669"/>
    <property type="project" value="TreeGrafter"/>
</dbReference>
<dbReference type="OrthoDB" id="9809878at2"/>
<proteinExistence type="inferred from homology"/>
<dbReference type="EMBL" id="LN890655">
    <property type="protein sequence ID" value="CUS03734.2"/>
    <property type="molecule type" value="Genomic_DNA"/>
</dbReference>
<dbReference type="PANTHER" id="PTHR10302:SF27">
    <property type="entry name" value="SINGLE-STRANDED DNA-BINDING PROTEIN"/>
    <property type="match status" value="1"/>
</dbReference>
<feature type="compositionally biased region" description="Basic and acidic residues" evidence="4">
    <location>
        <begin position="114"/>
        <end position="129"/>
    </location>
</feature>
<dbReference type="GO" id="GO:0006310">
    <property type="term" value="P:DNA recombination"/>
    <property type="evidence" value="ECO:0007669"/>
    <property type="project" value="UniProtKB-UniRule"/>
</dbReference>
<dbReference type="PANTHER" id="PTHR10302">
    <property type="entry name" value="SINGLE-STRANDED DNA-BINDING PROTEIN"/>
    <property type="match status" value="1"/>
</dbReference>
<dbReference type="CDD" id="cd04496">
    <property type="entry name" value="SSB_OBF"/>
    <property type="match status" value="1"/>
</dbReference>
<keyword evidence="2" id="KW-0233">DNA recombination</keyword>
<keyword evidence="6" id="KW-1185">Reference proteome</keyword>
<evidence type="ECO:0000256" key="4">
    <source>
        <dbReference type="SAM" id="MobiDB-lite"/>
    </source>
</evidence>
<dbReference type="Proteomes" id="UP000215027">
    <property type="component" value="Chromosome I"/>
</dbReference>
<keyword evidence="2" id="KW-0235">DNA replication</keyword>
<keyword evidence="2" id="KW-0234">DNA repair</keyword>
<evidence type="ECO:0000256" key="1">
    <source>
        <dbReference type="ARBA" id="ARBA00023125"/>
    </source>
</evidence>
<evidence type="ECO:0000313" key="6">
    <source>
        <dbReference type="Proteomes" id="UP000215027"/>
    </source>
</evidence>
<dbReference type="PROSITE" id="PS50935">
    <property type="entry name" value="SSB"/>
    <property type="match status" value="1"/>
</dbReference>
<dbReference type="GO" id="GO:0006281">
    <property type="term" value="P:DNA repair"/>
    <property type="evidence" value="ECO:0007669"/>
    <property type="project" value="UniProtKB-UniRule"/>
</dbReference>
<organism evidence="5 6">
    <name type="scientific">Candidatus Promineifilum breve</name>
    <dbReference type="NCBI Taxonomy" id="1806508"/>
    <lineage>
        <taxon>Bacteria</taxon>
        <taxon>Bacillati</taxon>
        <taxon>Chloroflexota</taxon>
        <taxon>Ardenticatenia</taxon>
        <taxon>Candidatus Promineifilales</taxon>
        <taxon>Candidatus Promineifilaceae</taxon>
        <taxon>Candidatus Promineifilum</taxon>
    </lineage>
</organism>
<dbReference type="GO" id="GO:0003697">
    <property type="term" value="F:single-stranded DNA binding"/>
    <property type="evidence" value="ECO:0007669"/>
    <property type="project" value="UniProtKB-UniRule"/>
</dbReference>
<feature type="short sequence motif" description="Important for interaction with partner proteins" evidence="2">
    <location>
        <begin position="142"/>
        <end position="147"/>
    </location>
</feature>
<accession>A0A160T261</accession>